<dbReference type="HOGENOM" id="CLU_856862_0_0_2"/>
<dbReference type="RefSeq" id="WP_010879659.1">
    <property type="nucleotide sequence ID" value="NZ_CP006577.1"/>
</dbReference>
<keyword evidence="1" id="KW-0880">Kelch repeat</keyword>
<dbReference type="SUPFAM" id="SSF117281">
    <property type="entry name" value="Kelch motif"/>
    <property type="match status" value="1"/>
</dbReference>
<evidence type="ECO:0000256" key="2">
    <source>
        <dbReference type="ARBA" id="ARBA00022737"/>
    </source>
</evidence>
<organism evidence="3 4">
    <name type="scientific">Archaeoglobus fulgidus DSM 8774</name>
    <dbReference type="NCBI Taxonomy" id="1344584"/>
    <lineage>
        <taxon>Archaea</taxon>
        <taxon>Methanobacteriati</taxon>
        <taxon>Methanobacteriota</taxon>
        <taxon>Archaeoglobi</taxon>
        <taxon>Archaeoglobales</taxon>
        <taxon>Archaeoglobaceae</taxon>
        <taxon>Archaeoglobus</taxon>
    </lineage>
</organism>
<dbReference type="GeneID" id="24795917"/>
<dbReference type="InterPro" id="IPR015915">
    <property type="entry name" value="Kelch-typ_b-propeller"/>
</dbReference>
<proteinExistence type="predicted"/>
<evidence type="ECO:0008006" key="5">
    <source>
        <dbReference type="Google" id="ProtNLM"/>
    </source>
</evidence>
<dbReference type="Gene3D" id="2.120.10.80">
    <property type="entry name" value="Kelch-type beta propeller"/>
    <property type="match status" value="1"/>
</dbReference>
<dbReference type="Proteomes" id="UP000028501">
    <property type="component" value="Chromosome"/>
</dbReference>
<protein>
    <recommendedName>
        <fullName evidence="5">Kelch motif protein</fullName>
    </recommendedName>
</protein>
<dbReference type="EMBL" id="CP006577">
    <property type="protein sequence ID" value="AIG99158.1"/>
    <property type="molecule type" value="Genomic_DNA"/>
</dbReference>
<dbReference type="KEGG" id="afg:AFULGI_00024410"/>
<gene>
    <name evidence="3" type="ORF">AFULGI_00024410</name>
</gene>
<evidence type="ECO:0000256" key="1">
    <source>
        <dbReference type="ARBA" id="ARBA00022441"/>
    </source>
</evidence>
<dbReference type="AlphaFoldDB" id="A0A075WNM1"/>
<accession>A0A075WNM1</accession>
<keyword evidence="2" id="KW-0677">Repeat</keyword>
<name>A0A075WNM1_ARCFL</name>
<evidence type="ECO:0000313" key="4">
    <source>
        <dbReference type="Proteomes" id="UP000028501"/>
    </source>
</evidence>
<sequence>MKPQPLLLIAIALLCCCVTDEGDKITSLGKIADESIVYVWWSVKAEDRVYLGLGTVDGTSFAEFHPPNRLEILLSSEDFSQREAAVWDGEEILIFGGTVFENGKYSPTDQILSFNPKLERLRVLNASLPHPTSDVAAVWGDSRVYIFLNNSERCEVYAFYPSNESFAKLDVSCPIEHPGGCVHSVVWYGGKAYFFCGEGVASFDPMGGFKWIAFTDRVWVRAATVADGYIFAIGGSSGIAETKDEIIRFNPKTGELCEMRTKLPVARGQAVAVGGEYIYIFGGYTKDGYANEILRYDYRGDKCVNFIQLLNDDVKKYRPNNGKQ</sequence>
<dbReference type="SMR" id="A0A075WNM1"/>
<reference evidence="3 4" key="1">
    <citation type="submission" date="2013-07" db="EMBL/GenBank/DDBJ databases">
        <title>Genome of Archaeoglobus fulgidus.</title>
        <authorList>
            <person name="Fiebig A."/>
            <person name="Birkeland N.-K."/>
        </authorList>
    </citation>
    <scope>NUCLEOTIDE SEQUENCE [LARGE SCALE GENOMIC DNA]</scope>
    <source>
        <strain evidence="3 4">DSM 8774</strain>
    </source>
</reference>
<dbReference type="Pfam" id="PF01344">
    <property type="entry name" value="Kelch_1"/>
    <property type="match status" value="1"/>
</dbReference>
<evidence type="ECO:0000313" key="3">
    <source>
        <dbReference type="EMBL" id="AIG99158.1"/>
    </source>
</evidence>
<dbReference type="InterPro" id="IPR006652">
    <property type="entry name" value="Kelch_1"/>
</dbReference>
<dbReference type="PANTHER" id="PTHR24412">
    <property type="entry name" value="KELCH PROTEIN"/>
    <property type="match status" value="1"/>
</dbReference>
<dbReference type="PANTHER" id="PTHR24412:SF441">
    <property type="entry name" value="KELCH-LIKE PROTEIN 28"/>
    <property type="match status" value="1"/>
</dbReference>